<dbReference type="EMBL" id="AAUW01000019">
    <property type="protein sequence ID" value="EAV41637.1"/>
    <property type="molecule type" value="Genomic_DNA"/>
</dbReference>
<dbReference type="GeneID" id="68848788"/>
<dbReference type="SMART" id="SM00388">
    <property type="entry name" value="HisKA"/>
    <property type="match status" value="1"/>
</dbReference>
<feature type="compositionally biased region" description="Acidic residues" evidence="7">
    <location>
        <begin position="155"/>
        <end position="165"/>
    </location>
</feature>
<dbReference type="PROSITE" id="PS50109">
    <property type="entry name" value="HIS_KIN"/>
    <property type="match status" value="1"/>
</dbReference>
<dbReference type="PANTHER" id="PTHR43047">
    <property type="entry name" value="TWO-COMPONENT HISTIDINE PROTEIN KINASE"/>
    <property type="match status" value="1"/>
</dbReference>
<dbReference type="PROSITE" id="PS50110">
    <property type="entry name" value="RESPONSE_REGULATORY"/>
    <property type="match status" value="1"/>
</dbReference>
<evidence type="ECO:0000256" key="3">
    <source>
        <dbReference type="ARBA" id="ARBA00022553"/>
    </source>
</evidence>
<evidence type="ECO:0000256" key="6">
    <source>
        <dbReference type="PROSITE-ProRule" id="PRU00169"/>
    </source>
</evidence>
<evidence type="ECO:0000256" key="7">
    <source>
        <dbReference type="SAM" id="MobiDB-lite"/>
    </source>
</evidence>
<dbReference type="SUPFAM" id="SSF47384">
    <property type="entry name" value="Homodimeric domain of signal transducing histidine kinase"/>
    <property type="match status" value="1"/>
</dbReference>
<dbReference type="GO" id="GO:0000155">
    <property type="term" value="F:phosphorelay sensor kinase activity"/>
    <property type="evidence" value="ECO:0007669"/>
    <property type="project" value="InterPro"/>
</dbReference>
<dbReference type="SUPFAM" id="SSF55874">
    <property type="entry name" value="ATPase domain of HSP90 chaperone/DNA topoisomerase II/histidine kinase"/>
    <property type="match status" value="1"/>
</dbReference>
<proteinExistence type="predicted"/>
<dbReference type="CDD" id="cd00082">
    <property type="entry name" value="HisKA"/>
    <property type="match status" value="1"/>
</dbReference>
<evidence type="ECO:0000259" key="8">
    <source>
        <dbReference type="PROSITE" id="PS50109"/>
    </source>
</evidence>
<evidence type="ECO:0000256" key="4">
    <source>
        <dbReference type="ARBA" id="ARBA00022679"/>
    </source>
</evidence>
<feature type="modified residue" description="4-aspartylphosphate" evidence="6">
    <location>
        <position position="327"/>
    </location>
</feature>
<gene>
    <name evidence="10" type="ORF">SIAM614_25921</name>
</gene>
<dbReference type="Gene3D" id="3.30.565.10">
    <property type="entry name" value="Histidine kinase-like ATPase, C-terminal domain"/>
    <property type="match status" value="1"/>
</dbReference>
<dbReference type="Pfam" id="PF02518">
    <property type="entry name" value="HATPase_c"/>
    <property type="match status" value="1"/>
</dbReference>
<dbReference type="CDD" id="cd17546">
    <property type="entry name" value="REC_hyHK_CKI1_RcsC-like"/>
    <property type="match status" value="1"/>
</dbReference>
<dbReference type="EC" id="2.7.13.3" evidence="2"/>
<keyword evidence="4" id="KW-0808">Transferase</keyword>
<comment type="caution">
    <text evidence="10">The sequence shown here is derived from an EMBL/GenBank/DDBJ whole genome shotgun (WGS) entry which is preliminary data.</text>
</comment>
<dbReference type="GO" id="GO:0009927">
    <property type="term" value="F:histidine phosphotransfer kinase activity"/>
    <property type="evidence" value="ECO:0007669"/>
    <property type="project" value="TreeGrafter"/>
</dbReference>
<accession>A0NZS0</accession>
<dbReference type="SUPFAM" id="SSF52172">
    <property type="entry name" value="CheY-like"/>
    <property type="match status" value="1"/>
</dbReference>
<dbReference type="InterPro" id="IPR036890">
    <property type="entry name" value="HATPase_C_sf"/>
</dbReference>
<dbReference type="InterPro" id="IPR005467">
    <property type="entry name" value="His_kinase_dom"/>
</dbReference>
<evidence type="ECO:0000256" key="2">
    <source>
        <dbReference type="ARBA" id="ARBA00012438"/>
    </source>
</evidence>
<dbReference type="eggNOG" id="COG0784">
    <property type="taxonomic scope" value="Bacteria"/>
</dbReference>
<evidence type="ECO:0000313" key="10">
    <source>
        <dbReference type="EMBL" id="EAV41637.1"/>
    </source>
</evidence>
<keyword evidence="5" id="KW-0418">Kinase</keyword>
<dbReference type="InterPro" id="IPR001789">
    <property type="entry name" value="Sig_transdc_resp-reg_receiver"/>
</dbReference>
<dbReference type="RefSeq" id="WP_006938260.1">
    <property type="nucleotide sequence ID" value="NZ_AAUW01000019.1"/>
</dbReference>
<reference evidence="10 11" key="1">
    <citation type="submission" date="2006-05" db="EMBL/GenBank/DDBJ databases">
        <authorList>
            <person name="King G."/>
            <person name="Ferriera S."/>
            <person name="Johnson J."/>
            <person name="Kravitz S."/>
            <person name="Beeson K."/>
            <person name="Sutton G."/>
            <person name="Rogers Y.-H."/>
            <person name="Friedman R."/>
            <person name="Frazier M."/>
            <person name="Venter J.C."/>
        </authorList>
    </citation>
    <scope>NUCLEOTIDE SEQUENCE [LARGE SCALE GENOMIC DNA]</scope>
    <source>
        <strain evidence="11">ATCC 25650 / DSM 13394 / JCM 20685 / NBRC 16684 / NCIMB 2208 / IAM 12614 / B1</strain>
    </source>
</reference>
<dbReference type="SMART" id="SM00387">
    <property type="entry name" value="HATPase_c"/>
    <property type="match status" value="1"/>
</dbReference>
<keyword evidence="3 6" id="KW-0597">Phosphoprotein</keyword>
<feature type="domain" description="Histidine kinase" evidence="8">
    <location>
        <begin position="13"/>
        <end position="247"/>
    </location>
</feature>
<evidence type="ECO:0000256" key="1">
    <source>
        <dbReference type="ARBA" id="ARBA00000085"/>
    </source>
</evidence>
<dbReference type="InterPro" id="IPR003594">
    <property type="entry name" value="HATPase_dom"/>
</dbReference>
<dbReference type="Proteomes" id="UP000004848">
    <property type="component" value="Unassembled WGS sequence"/>
</dbReference>
<sequence>MANHDEDSVKLALLAHDLRTPLAAMRLTAELIGTGPLNGTQKEQLSILIRSIDALTQMTGELVTAAEPGSHGELTPARIADVVTEIADLFKVAAEAKNLTLTLEIDEEAGEAVTPSGGTLRRVIMTLLDNAVKYTAEGGVTVQVQASGAGPEDILGPDDAPDNDPGEARPSSILISVSDSGPGIEPEEGARLFRPFVRGRHGRETAPGTGLGLWGTAQFVRDMNGRLTLERSETGGSRFNVEIPLHAGDEGLLQAEGLATGASAATANASPAGPLSAHVLIVDDNETNCRLLAALLESFGISSEAARSGEQAIGLVQKTDFDAALLDLHMPGMNGVETATALRALRPDLPLIAVTAALESVGDKRLREAGFRETLTKPLSPAALFEAMKQACRRRAG</sequence>
<name>A0NZS0_ROSAI</name>
<dbReference type="Gene3D" id="1.10.287.130">
    <property type="match status" value="1"/>
</dbReference>
<dbReference type="Gene3D" id="3.40.50.2300">
    <property type="match status" value="1"/>
</dbReference>
<dbReference type="InterPro" id="IPR036097">
    <property type="entry name" value="HisK_dim/P_sf"/>
</dbReference>
<organism evidence="10 11">
    <name type="scientific">Roseibium aggregatum (strain ATCC 25650 / DSM 13394 / JCM 20685 / NBRC 16684 / NCIMB 2208 / IAM 12614 / B1)</name>
    <name type="common">Stappia aggregata</name>
    <dbReference type="NCBI Taxonomy" id="384765"/>
    <lineage>
        <taxon>Bacteria</taxon>
        <taxon>Pseudomonadati</taxon>
        <taxon>Pseudomonadota</taxon>
        <taxon>Alphaproteobacteria</taxon>
        <taxon>Hyphomicrobiales</taxon>
        <taxon>Stappiaceae</taxon>
        <taxon>Roseibium</taxon>
    </lineage>
</organism>
<dbReference type="SMART" id="SM00448">
    <property type="entry name" value="REC"/>
    <property type="match status" value="1"/>
</dbReference>
<evidence type="ECO:0000313" key="11">
    <source>
        <dbReference type="Proteomes" id="UP000004848"/>
    </source>
</evidence>
<dbReference type="PRINTS" id="PR00344">
    <property type="entry name" value="BCTRLSENSOR"/>
</dbReference>
<dbReference type="PANTHER" id="PTHR43047:SF72">
    <property type="entry name" value="OSMOSENSING HISTIDINE PROTEIN KINASE SLN1"/>
    <property type="match status" value="1"/>
</dbReference>
<comment type="catalytic activity">
    <reaction evidence="1">
        <text>ATP + protein L-histidine = ADP + protein N-phospho-L-histidine.</text>
        <dbReference type="EC" id="2.7.13.3"/>
    </reaction>
</comment>
<evidence type="ECO:0000256" key="5">
    <source>
        <dbReference type="ARBA" id="ARBA00022777"/>
    </source>
</evidence>
<dbReference type="Pfam" id="PF00512">
    <property type="entry name" value="HisKA"/>
    <property type="match status" value="1"/>
</dbReference>
<dbReference type="InterPro" id="IPR011006">
    <property type="entry name" value="CheY-like_superfamily"/>
</dbReference>
<dbReference type="eggNOG" id="COG2205">
    <property type="taxonomic scope" value="Bacteria"/>
</dbReference>
<dbReference type="InterPro" id="IPR003661">
    <property type="entry name" value="HisK_dim/P_dom"/>
</dbReference>
<dbReference type="Pfam" id="PF00072">
    <property type="entry name" value="Response_reg"/>
    <property type="match status" value="1"/>
</dbReference>
<protein>
    <recommendedName>
        <fullName evidence="2">histidine kinase</fullName>
        <ecNumber evidence="2">2.7.13.3</ecNumber>
    </recommendedName>
</protein>
<evidence type="ECO:0000259" key="9">
    <source>
        <dbReference type="PROSITE" id="PS50110"/>
    </source>
</evidence>
<dbReference type="GO" id="GO:0005886">
    <property type="term" value="C:plasma membrane"/>
    <property type="evidence" value="ECO:0007669"/>
    <property type="project" value="TreeGrafter"/>
</dbReference>
<feature type="region of interest" description="Disordered" evidence="7">
    <location>
        <begin position="148"/>
        <end position="186"/>
    </location>
</feature>
<feature type="domain" description="Response regulatory" evidence="9">
    <location>
        <begin position="278"/>
        <end position="392"/>
    </location>
</feature>
<dbReference type="AlphaFoldDB" id="A0NZS0"/>
<dbReference type="InterPro" id="IPR004358">
    <property type="entry name" value="Sig_transdc_His_kin-like_C"/>
</dbReference>
<dbReference type="OrthoDB" id="9801651at2"/>